<evidence type="ECO:0000259" key="2">
    <source>
        <dbReference type="Pfam" id="PF13883"/>
    </source>
</evidence>
<sequence length="195" mass="21557">MHVACVLALLASVVTSSAERTQEEAAPLARGMVRSVGFGSLSTSIPVGSMKGYPYSSVDIYAEDVCTSSRGDLLFFLSPLEMNVINYMAEGNNKVSLAVRSPDTSSPDPLFNARVTLLGNMTAVADPEAGVRDCYFAKHPEAHAWEHLKSHKFSFWRFQPQAVHWIGGFGDRHYIGWIDVDIYRDAQPEEDILMQ</sequence>
<organism evidence="3 4">
    <name type="scientific">Vitrella brassicaformis (strain CCMP3155)</name>
    <dbReference type="NCBI Taxonomy" id="1169540"/>
    <lineage>
        <taxon>Eukaryota</taxon>
        <taxon>Sar</taxon>
        <taxon>Alveolata</taxon>
        <taxon>Colpodellida</taxon>
        <taxon>Vitrellaceae</taxon>
        <taxon>Vitrella</taxon>
    </lineage>
</organism>
<dbReference type="OrthoDB" id="2138282at2759"/>
<keyword evidence="1" id="KW-0732">Signal</keyword>
<dbReference type="PANTHER" id="PTHR37273:SF1">
    <property type="entry name" value="ADL397C-AP"/>
    <property type="match status" value="1"/>
</dbReference>
<keyword evidence="4" id="KW-1185">Reference proteome</keyword>
<feature type="chain" id="PRO_5005188880" description="CREG-like beta-barrel domain-containing protein" evidence="1">
    <location>
        <begin position="19"/>
        <end position="195"/>
    </location>
</feature>
<dbReference type="InParanoid" id="A0A0G4FCE3"/>
<dbReference type="PhylomeDB" id="A0A0G4FCE3"/>
<dbReference type="EMBL" id="CDMY01000405">
    <property type="protein sequence ID" value="CEM10832.1"/>
    <property type="molecule type" value="Genomic_DNA"/>
</dbReference>
<evidence type="ECO:0000256" key="1">
    <source>
        <dbReference type="SAM" id="SignalP"/>
    </source>
</evidence>
<evidence type="ECO:0000313" key="3">
    <source>
        <dbReference type="EMBL" id="CEM10832.1"/>
    </source>
</evidence>
<dbReference type="InterPro" id="IPR055343">
    <property type="entry name" value="CREG_beta-barrel"/>
</dbReference>
<reference evidence="3 4" key="1">
    <citation type="submission" date="2014-11" db="EMBL/GenBank/DDBJ databases">
        <authorList>
            <person name="Zhu J."/>
            <person name="Qi W."/>
            <person name="Song R."/>
        </authorList>
    </citation>
    <scope>NUCLEOTIDE SEQUENCE [LARGE SCALE GENOMIC DNA]</scope>
</reference>
<dbReference type="PANTHER" id="PTHR37273">
    <property type="entry name" value="CHROMOSOME 8, WHOLE GENOME SHOTGUN SEQUENCE"/>
    <property type="match status" value="1"/>
</dbReference>
<accession>A0A0G4FCE3</accession>
<evidence type="ECO:0000313" key="4">
    <source>
        <dbReference type="Proteomes" id="UP000041254"/>
    </source>
</evidence>
<gene>
    <name evidence="3" type="ORF">Vbra_15061</name>
</gene>
<dbReference type="InterPro" id="IPR012349">
    <property type="entry name" value="Split_barrel_FMN-bd"/>
</dbReference>
<dbReference type="AlphaFoldDB" id="A0A0G4FCE3"/>
<feature type="signal peptide" evidence="1">
    <location>
        <begin position="1"/>
        <end position="18"/>
    </location>
</feature>
<protein>
    <recommendedName>
        <fullName evidence="2">CREG-like beta-barrel domain-containing protein</fullName>
    </recommendedName>
</protein>
<dbReference type="Proteomes" id="UP000041254">
    <property type="component" value="Unassembled WGS sequence"/>
</dbReference>
<feature type="domain" description="CREG-like beta-barrel" evidence="2">
    <location>
        <begin position="21"/>
        <end position="183"/>
    </location>
</feature>
<dbReference type="VEuPathDB" id="CryptoDB:Vbra_15061"/>
<dbReference type="STRING" id="1169540.A0A0G4FCE3"/>
<proteinExistence type="predicted"/>
<dbReference type="Pfam" id="PF13883">
    <property type="entry name" value="CREG_beta-barrel"/>
    <property type="match status" value="1"/>
</dbReference>
<dbReference type="Gene3D" id="2.30.110.10">
    <property type="entry name" value="Electron Transport, Fmn-binding Protein, Chain A"/>
    <property type="match status" value="1"/>
</dbReference>
<name>A0A0G4FCE3_VITBC</name>
<dbReference type="SUPFAM" id="SSF50475">
    <property type="entry name" value="FMN-binding split barrel"/>
    <property type="match status" value="1"/>
</dbReference>